<dbReference type="GO" id="GO:0015074">
    <property type="term" value="P:DNA integration"/>
    <property type="evidence" value="ECO:0007669"/>
    <property type="project" value="InterPro"/>
</dbReference>
<accession>A0A388T6A4</accession>
<sequence length="287" mass="32112">MSRFQFVEDHRGAFGVKRLCRVLEVSRSGFYRWLKAAPARMARARDDARLARRIREIHKESDGTYGVLRVTAELKAAGIDVNHKRVERVMRRIGVQGVHLRKKVRTTVPEPEAAPVPDLLRRDFTASEPNIKYVGDITYLPIGDGQFLYLATVLDLHSRRLAGWSIADHMRTELVTDALEAAARTRGGSLHGAIFHSDNGAQYASKEFANVCHRLGVTRSRGAVGTSADNAAAESFNATLKRETLQGKRRWSGAREARLAVFRWVTRYNTRRRHSGLGLDPSAGVGR</sequence>
<dbReference type="Proteomes" id="UP000265354">
    <property type="component" value="Unassembled WGS sequence"/>
</dbReference>
<proteinExistence type="predicted"/>
<reference evidence="3 4" key="1">
    <citation type="submission" date="2018-07" db="EMBL/GenBank/DDBJ databases">
        <title>Whole Genome Shotgun Sequence of Streptomyces spongiicola strain 531S.</title>
        <authorList>
            <person name="Dohra H."/>
            <person name="Kodani S."/>
        </authorList>
    </citation>
    <scope>NUCLEOTIDE SEQUENCE [LARGE SCALE GENOMIC DNA]</scope>
    <source>
        <strain evidence="3 4">531S</strain>
    </source>
</reference>
<dbReference type="InterPro" id="IPR001584">
    <property type="entry name" value="Integrase_cat-core"/>
</dbReference>
<name>A0A388T6A4_9ACTN</name>
<gene>
    <name evidence="3" type="ORF">SSP531S_59440</name>
</gene>
<dbReference type="EMBL" id="BGZL01000051">
    <property type="protein sequence ID" value="GBQ04447.1"/>
    <property type="molecule type" value="Genomic_DNA"/>
</dbReference>
<dbReference type="PROSITE" id="PS50994">
    <property type="entry name" value="INTEGRASE"/>
    <property type="match status" value="1"/>
</dbReference>
<dbReference type="InterPro" id="IPR012337">
    <property type="entry name" value="RNaseH-like_sf"/>
</dbReference>
<comment type="function">
    <text evidence="1">Involved in the transposition of the insertion sequence.</text>
</comment>
<dbReference type="InterPro" id="IPR025948">
    <property type="entry name" value="HTH-like_dom"/>
</dbReference>
<dbReference type="InterPro" id="IPR048020">
    <property type="entry name" value="Transpos_IS3"/>
</dbReference>
<evidence type="ECO:0000259" key="2">
    <source>
        <dbReference type="PROSITE" id="PS50994"/>
    </source>
</evidence>
<dbReference type="GO" id="GO:0003676">
    <property type="term" value="F:nucleic acid binding"/>
    <property type="evidence" value="ECO:0007669"/>
    <property type="project" value="InterPro"/>
</dbReference>
<protein>
    <recommendedName>
        <fullName evidence="2">Integrase catalytic domain-containing protein</fullName>
    </recommendedName>
</protein>
<evidence type="ECO:0000256" key="1">
    <source>
        <dbReference type="ARBA" id="ARBA00002286"/>
    </source>
</evidence>
<dbReference type="Gene3D" id="3.30.420.10">
    <property type="entry name" value="Ribonuclease H-like superfamily/Ribonuclease H"/>
    <property type="match status" value="1"/>
</dbReference>
<evidence type="ECO:0000313" key="3">
    <source>
        <dbReference type="EMBL" id="GBQ04447.1"/>
    </source>
</evidence>
<dbReference type="NCBIfam" id="NF033516">
    <property type="entry name" value="transpos_IS3"/>
    <property type="match status" value="1"/>
</dbReference>
<dbReference type="SUPFAM" id="SSF53098">
    <property type="entry name" value="Ribonuclease H-like"/>
    <property type="match status" value="1"/>
</dbReference>
<feature type="domain" description="Integrase catalytic" evidence="2">
    <location>
        <begin position="125"/>
        <end position="287"/>
    </location>
</feature>
<dbReference type="InterPro" id="IPR050900">
    <property type="entry name" value="Transposase_IS3/IS150/IS904"/>
</dbReference>
<dbReference type="InterPro" id="IPR036397">
    <property type="entry name" value="RNaseH_sf"/>
</dbReference>
<dbReference type="PANTHER" id="PTHR46889:SF4">
    <property type="entry name" value="TRANSPOSASE INSO FOR INSERTION SEQUENCE ELEMENT IS911B-RELATED"/>
    <property type="match status" value="1"/>
</dbReference>
<comment type="caution">
    <text evidence="3">The sequence shown here is derived from an EMBL/GenBank/DDBJ whole genome shotgun (WGS) entry which is preliminary data.</text>
</comment>
<evidence type="ECO:0000313" key="4">
    <source>
        <dbReference type="Proteomes" id="UP000265354"/>
    </source>
</evidence>
<organism evidence="3 4">
    <name type="scientific">Streptomyces spongiicola</name>
    <dbReference type="NCBI Taxonomy" id="1690221"/>
    <lineage>
        <taxon>Bacteria</taxon>
        <taxon>Bacillati</taxon>
        <taxon>Actinomycetota</taxon>
        <taxon>Actinomycetes</taxon>
        <taxon>Kitasatosporales</taxon>
        <taxon>Streptomycetaceae</taxon>
        <taxon>Streptomyces</taxon>
    </lineage>
</organism>
<dbReference type="Pfam" id="PF00665">
    <property type="entry name" value="rve"/>
    <property type="match status" value="1"/>
</dbReference>
<dbReference type="AlphaFoldDB" id="A0A388T6A4"/>
<dbReference type="PANTHER" id="PTHR46889">
    <property type="entry name" value="TRANSPOSASE INSF FOR INSERTION SEQUENCE IS3B-RELATED"/>
    <property type="match status" value="1"/>
</dbReference>
<dbReference type="Pfam" id="PF13276">
    <property type="entry name" value="HTH_21"/>
    <property type="match status" value="1"/>
</dbReference>